<sequence length="654" mass="72347">MDSVFFSSWEGKVLGSKVSRTQTDGMTDDQSLPFNASSFSDSHPLKALIGWNGLVIWSPDVNVVDLCNQYIKTLQQQSCSQCAPCTSGMHMMRTLLQQLCDGKGQINDLEQIKNIAQSVMTSARCDIGRLGPVPLIHALEHFYDQFETAVNKGIASSENHFFSKVTAPCIEACPLHLDIPQYVDYVRTGEFRKSLDLICTRLPLPGVLGRACFHPCEHQCRRSKRDETIDIRALKRFVADKSAQQQKDLTFLPHPSDTTGSVAVIGAGPTGLSCACHLALKGHQVTIFEQHDEPGGMIATGIPDYRVPRETLRNEVRQIEQLGVTIRYNTTIGNDISLIDLEQDYSAVFLSIGAQNSSSMRVEGEHDNYEGYISGVAYLNDINKAKDPYPQGKNVAVIGGGNVAMDCVRTALRHNKSSVNLLYRRTRQEMPADPVEIKAAEEENVQFHFLIAPQGIIADNGKVTGLECLKMELGEPDNSGRRRPVPIKGSEFIMECDTIISAIGQKVDLSLLAGVDDIDITKWNTVVVNNETQQTSREKIFCGGDCKNDGPDALVTATADGLNAANSIDCFINKKPLIDPIEKGFNQLLNHLDIYDNDEKLFRGAPSERNHCELIPLKQRVTSFDEVEKGYTQTQARSEASRCLRCYRVLTIAC</sequence>
<feature type="domain" description="NADH-ubiquinone oxidoreductase 51kDa subunit iron-sulphur binding" evidence="1">
    <location>
        <begin position="64"/>
        <end position="109"/>
    </location>
</feature>
<keyword evidence="2" id="KW-0560">Oxidoreductase</keyword>
<dbReference type="Pfam" id="PF10589">
    <property type="entry name" value="NADH_4Fe-4S"/>
    <property type="match status" value="1"/>
</dbReference>
<evidence type="ECO:0000259" key="1">
    <source>
        <dbReference type="SMART" id="SM00928"/>
    </source>
</evidence>
<dbReference type="PANTHER" id="PTHR42783:SF3">
    <property type="entry name" value="GLUTAMATE SYNTHASE [NADPH] SMALL CHAIN-RELATED"/>
    <property type="match status" value="1"/>
</dbReference>
<dbReference type="InterPro" id="IPR037207">
    <property type="entry name" value="Nuop51_4Fe4S-bd_sf"/>
</dbReference>
<dbReference type="GO" id="GO:0051539">
    <property type="term" value="F:4 iron, 4 sulfur cluster binding"/>
    <property type="evidence" value="ECO:0007669"/>
    <property type="project" value="InterPro"/>
</dbReference>
<name>A0A2H9T678_9ZZZZ</name>
<dbReference type="SUPFAM" id="SSF51971">
    <property type="entry name" value="Nucleotide-binding domain"/>
    <property type="match status" value="1"/>
</dbReference>
<dbReference type="SMART" id="SM00928">
    <property type="entry name" value="NADH_4Fe-4S"/>
    <property type="match status" value="1"/>
</dbReference>
<dbReference type="Gene3D" id="3.50.50.60">
    <property type="entry name" value="FAD/NAD(P)-binding domain"/>
    <property type="match status" value="2"/>
</dbReference>
<dbReference type="SUPFAM" id="SSF46548">
    <property type="entry name" value="alpha-helical ferredoxin"/>
    <property type="match status" value="1"/>
</dbReference>
<accession>A0A2H9T678</accession>
<dbReference type="SUPFAM" id="SSF140490">
    <property type="entry name" value="Nqo1C-terminal domain-like"/>
    <property type="match status" value="1"/>
</dbReference>
<evidence type="ECO:0000313" key="2">
    <source>
        <dbReference type="EMBL" id="PJE78723.1"/>
    </source>
</evidence>
<organism evidence="2">
    <name type="scientific">invertebrate metagenome</name>
    <dbReference type="NCBI Taxonomy" id="1711999"/>
    <lineage>
        <taxon>unclassified sequences</taxon>
        <taxon>metagenomes</taxon>
        <taxon>organismal metagenomes</taxon>
    </lineage>
</organism>
<gene>
    <name evidence="2" type="primary">sfrB_2</name>
    <name evidence="2" type="ORF">CI610_02331</name>
</gene>
<dbReference type="Pfam" id="PF07992">
    <property type="entry name" value="Pyr_redox_2"/>
    <property type="match status" value="1"/>
</dbReference>
<dbReference type="Pfam" id="PF14691">
    <property type="entry name" value="Fer4_20"/>
    <property type="match status" value="1"/>
</dbReference>
<dbReference type="InterPro" id="IPR023753">
    <property type="entry name" value="FAD/NAD-binding_dom"/>
</dbReference>
<dbReference type="PANTHER" id="PTHR42783">
    <property type="entry name" value="GLUTAMATE SYNTHASE [NADPH] SMALL CHAIN"/>
    <property type="match status" value="1"/>
</dbReference>
<dbReference type="InterPro" id="IPR009051">
    <property type="entry name" value="Helical_ferredxn"/>
</dbReference>
<protein>
    <submittedName>
        <fullName evidence="2">NADPH-Fe(3+) oxidoreductase subunit beta</fullName>
        <ecNumber evidence="2">1.-.-.-</ecNumber>
    </submittedName>
</protein>
<dbReference type="EMBL" id="NSIT01000136">
    <property type="protein sequence ID" value="PJE78723.1"/>
    <property type="molecule type" value="Genomic_DNA"/>
</dbReference>
<reference evidence="2" key="1">
    <citation type="journal article" date="2017" name="Appl. Environ. Microbiol.">
        <title>Molecular characterization of an Endozoicomonas-like organism causing infection in king scallop Pecten maximus L.</title>
        <authorList>
            <person name="Cano I."/>
            <person name="van Aerle R."/>
            <person name="Ross S."/>
            <person name="Verner-Jeffreys D.W."/>
            <person name="Paley R.K."/>
            <person name="Rimmer G."/>
            <person name="Ryder D."/>
            <person name="Hooper P."/>
            <person name="Stone D."/>
            <person name="Feist S.W."/>
        </authorList>
    </citation>
    <scope>NUCLEOTIDE SEQUENCE</scope>
</reference>
<dbReference type="InterPro" id="IPR036188">
    <property type="entry name" value="FAD/NAD-bd_sf"/>
</dbReference>
<dbReference type="GO" id="GO:0016491">
    <property type="term" value="F:oxidoreductase activity"/>
    <property type="evidence" value="ECO:0007669"/>
    <property type="project" value="UniProtKB-KW"/>
</dbReference>
<proteinExistence type="predicted"/>
<dbReference type="InterPro" id="IPR019575">
    <property type="entry name" value="Nuop51_4Fe4S-bd"/>
</dbReference>
<dbReference type="PRINTS" id="PR00419">
    <property type="entry name" value="ADXRDTASE"/>
</dbReference>
<comment type="caution">
    <text evidence="2">The sequence shown here is derived from an EMBL/GenBank/DDBJ whole genome shotgun (WGS) entry which is preliminary data.</text>
</comment>
<dbReference type="EC" id="1.-.-.-" evidence="2"/>
<dbReference type="InterPro" id="IPR028261">
    <property type="entry name" value="DPD_II"/>
</dbReference>
<dbReference type="AlphaFoldDB" id="A0A2H9T678"/>
<dbReference type="Gene3D" id="1.10.1060.10">
    <property type="entry name" value="Alpha-helical ferredoxin"/>
    <property type="match status" value="1"/>
</dbReference>